<comment type="function">
    <text evidence="8">One of the primary rRNA binding proteins, it binds directly to 16S rRNA central domain where it helps coordinate assembly of the platform of the 30S subunit.</text>
</comment>
<dbReference type="GO" id="GO:0005840">
    <property type="term" value="C:ribosome"/>
    <property type="evidence" value="ECO:0007669"/>
    <property type="project" value="UniProtKB-KW"/>
</dbReference>
<organism evidence="10 11">
    <name type="scientific">Buchnera aphidicola</name>
    <name type="common">Aphis craccivora</name>
    <dbReference type="NCBI Taxonomy" id="466616"/>
    <lineage>
        <taxon>Bacteria</taxon>
        <taxon>Pseudomonadati</taxon>
        <taxon>Pseudomonadota</taxon>
        <taxon>Gammaproteobacteria</taxon>
        <taxon>Enterobacterales</taxon>
        <taxon>Erwiniaceae</taxon>
        <taxon>Buchnera</taxon>
    </lineage>
</organism>
<protein>
    <recommendedName>
        <fullName evidence="6 8">Small ribosomal subunit protein uS8</fullName>
    </recommendedName>
</protein>
<evidence type="ECO:0000256" key="5">
    <source>
        <dbReference type="ARBA" id="ARBA00023274"/>
    </source>
</evidence>
<evidence type="ECO:0000256" key="2">
    <source>
        <dbReference type="ARBA" id="ARBA00022730"/>
    </source>
</evidence>
<keyword evidence="3 8" id="KW-0694">RNA-binding</keyword>
<dbReference type="RefSeq" id="WP_158360776.1">
    <property type="nucleotide sequence ID" value="NZ_CP034897.1"/>
</dbReference>
<keyword evidence="4 8" id="KW-0689">Ribosomal protein</keyword>
<dbReference type="InterPro" id="IPR035987">
    <property type="entry name" value="Ribosomal_uS8_sf"/>
</dbReference>
<proteinExistence type="inferred from homology"/>
<evidence type="ECO:0000256" key="3">
    <source>
        <dbReference type="ARBA" id="ARBA00022884"/>
    </source>
</evidence>
<reference evidence="10" key="1">
    <citation type="submission" date="2022-11" db="EMBL/GenBank/DDBJ databases">
        <title>The whole genome sequencing of pests is an important tool to study the evolution of the plant-insect interaction and insecticide resistance.</title>
        <authorList>
            <person name="Kananovich Y."/>
        </authorList>
    </citation>
    <scope>NUCLEOTIDE SEQUENCE</scope>
    <source>
        <strain evidence="10">BSU_Aph_2016</strain>
    </source>
</reference>
<dbReference type="PROSITE" id="PS00053">
    <property type="entry name" value="RIBOSOMAL_S8"/>
    <property type="match status" value="1"/>
</dbReference>
<dbReference type="AlphaFoldDB" id="A0A4D6XSF9"/>
<dbReference type="Pfam" id="PF00410">
    <property type="entry name" value="Ribosomal_S8"/>
    <property type="match status" value="1"/>
</dbReference>
<dbReference type="GO" id="GO:1990904">
    <property type="term" value="C:ribonucleoprotein complex"/>
    <property type="evidence" value="ECO:0007669"/>
    <property type="project" value="UniProtKB-KW"/>
</dbReference>
<dbReference type="OrthoDB" id="9802617at2"/>
<comment type="subunit">
    <text evidence="7 8">Part of the 30S ribosomal subunit. Contacts proteins S5 and S12.</text>
</comment>
<evidence type="ECO:0000256" key="7">
    <source>
        <dbReference type="ARBA" id="ARBA00046740"/>
    </source>
</evidence>
<dbReference type="HAMAP" id="MF_01302_B">
    <property type="entry name" value="Ribosomal_uS8_B"/>
    <property type="match status" value="1"/>
</dbReference>
<keyword evidence="2 8" id="KW-0699">rRNA-binding</keyword>
<dbReference type="NCBIfam" id="NF001109">
    <property type="entry name" value="PRK00136.1"/>
    <property type="match status" value="1"/>
</dbReference>
<dbReference type="GO" id="GO:0003735">
    <property type="term" value="F:structural constituent of ribosome"/>
    <property type="evidence" value="ECO:0007669"/>
    <property type="project" value="InterPro"/>
</dbReference>
<dbReference type="FunFam" id="3.30.1370.30:FF:000002">
    <property type="entry name" value="30S ribosomal protein S8"/>
    <property type="match status" value="1"/>
</dbReference>
<evidence type="ECO:0000256" key="9">
    <source>
        <dbReference type="RuleBase" id="RU003660"/>
    </source>
</evidence>
<evidence type="ECO:0000313" key="11">
    <source>
        <dbReference type="Proteomes" id="UP001163441"/>
    </source>
</evidence>
<evidence type="ECO:0000256" key="6">
    <source>
        <dbReference type="ARBA" id="ARBA00035258"/>
    </source>
</evidence>
<gene>
    <name evidence="8 10" type="primary">rpsH</name>
    <name evidence="10" type="ORF">OWM53_02595</name>
</gene>
<evidence type="ECO:0000256" key="4">
    <source>
        <dbReference type="ARBA" id="ARBA00022980"/>
    </source>
</evidence>
<dbReference type="Proteomes" id="UP001163441">
    <property type="component" value="Chromosome"/>
</dbReference>
<comment type="similarity">
    <text evidence="1 8 9">Belongs to the universal ribosomal protein uS8 family.</text>
</comment>
<dbReference type="InterPro" id="IPR000630">
    <property type="entry name" value="Ribosomal_uS8"/>
</dbReference>
<accession>A0A4D6XSF9</accession>
<dbReference type="EMBL" id="CP113403">
    <property type="protein sequence ID" value="WAI17706.1"/>
    <property type="molecule type" value="Genomic_DNA"/>
</dbReference>
<dbReference type="SUPFAM" id="SSF56047">
    <property type="entry name" value="Ribosomal protein S8"/>
    <property type="match status" value="1"/>
</dbReference>
<dbReference type="PANTHER" id="PTHR11758">
    <property type="entry name" value="40S RIBOSOMAL PROTEIN S15A"/>
    <property type="match status" value="1"/>
</dbReference>
<dbReference type="GO" id="GO:0006412">
    <property type="term" value="P:translation"/>
    <property type="evidence" value="ECO:0007669"/>
    <property type="project" value="UniProtKB-UniRule"/>
</dbReference>
<evidence type="ECO:0000313" key="10">
    <source>
        <dbReference type="EMBL" id="WAI17706.1"/>
    </source>
</evidence>
<evidence type="ECO:0000256" key="8">
    <source>
        <dbReference type="HAMAP-Rule" id="MF_01302"/>
    </source>
</evidence>
<dbReference type="Gene3D" id="3.30.1370.30">
    <property type="match status" value="1"/>
</dbReference>
<dbReference type="InterPro" id="IPR047863">
    <property type="entry name" value="Ribosomal_uS8_CS"/>
</dbReference>
<keyword evidence="5 8" id="KW-0687">Ribonucleoprotein</keyword>
<dbReference type="GO" id="GO:0005737">
    <property type="term" value="C:cytoplasm"/>
    <property type="evidence" value="ECO:0007669"/>
    <property type="project" value="UniProtKB-ARBA"/>
</dbReference>
<dbReference type="FunFam" id="3.30.1490.10:FF:000001">
    <property type="entry name" value="30S ribosomal protein S8"/>
    <property type="match status" value="1"/>
</dbReference>
<sequence>MSMQDPVADMLTRIRNGQSANKYSVKIPSSKLKYSIIKLLKKEGYINDYSISNIKDKNKLELEVILKYFKGKSVIEKIQRVSRPSLRIYKKKNDLPKVMAGLGIAIISTSHGIMTDHMARKSGLGGEIICYVA</sequence>
<dbReference type="GO" id="GO:0019843">
    <property type="term" value="F:rRNA binding"/>
    <property type="evidence" value="ECO:0007669"/>
    <property type="project" value="UniProtKB-UniRule"/>
</dbReference>
<dbReference type="Gene3D" id="3.30.1490.10">
    <property type="match status" value="1"/>
</dbReference>
<evidence type="ECO:0000256" key="1">
    <source>
        <dbReference type="ARBA" id="ARBA00006471"/>
    </source>
</evidence>
<name>A0A4D6XSF9_9GAMM</name>